<keyword evidence="1" id="KW-0479">Metal-binding</keyword>
<gene>
    <name evidence="5" type="ORF">ANN_06447</name>
</gene>
<feature type="domain" description="FLYWCH-type" evidence="4">
    <location>
        <begin position="4"/>
        <end position="49"/>
    </location>
</feature>
<protein>
    <recommendedName>
        <fullName evidence="4">FLYWCH-type domain-containing protein</fullName>
    </recommendedName>
</protein>
<evidence type="ECO:0000256" key="1">
    <source>
        <dbReference type="ARBA" id="ARBA00022723"/>
    </source>
</evidence>
<proteinExistence type="predicted"/>
<sequence length="108" mass="12641">MIDSYHCHSKSNNETRIYWRCVKRDICNARCVTNANVHAAITVHSVDRHEHGTFPSEVKVREIVALIKRRARDHPNEPPTAIIREEIHNVEDEATQILLPKDKQFYAW</sequence>
<reference evidence="5 6" key="1">
    <citation type="journal article" date="2022" name="Allergy">
        <title>Genome assembly and annotation of Periplaneta americana reveal a comprehensive cockroach allergen profile.</title>
        <authorList>
            <person name="Wang L."/>
            <person name="Xiong Q."/>
            <person name="Saelim N."/>
            <person name="Wang L."/>
            <person name="Nong W."/>
            <person name="Wan A.T."/>
            <person name="Shi M."/>
            <person name="Liu X."/>
            <person name="Cao Q."/>
            <person name="Hui J.H.L."/>
            <person name="Sookrung N."/>
            <person name="Leung T.F."/>
            <person name="Tungtrongchitr A."/>
            <person name="Tsui S.K.W."/>
        </authorList>
    </citation>
    <scope>NUCLEOTIDE SEQUENCE [LARGE SCALE GENOMIC DNA]</scope>
    <source>
        <strain evidence="5">PWHHKU_190912</strain>
    </source>
</reference>
<evidence type="ECO:0000313" key="6">
    <source>
        <dbReference type="Proteomes" id="UP001148838"/>
    </source>
</evidence>
<keyword evidence="2" id="KW-0863">Zinc-finger</keyword>
<keyword evidence="6" id="KW-1185">Reference proteome</keyword>
<dbReference type="InterPro" id="IPR007588">
    <property type="entry name" value="Znf_FLYWCH"/>
</dbReference>
<dbReference type="Gene3D" id="2.20.25.240">
    <property type="match status" value="1"/>
</dbReference>
<evidence type="ECO:0000259" key="4">
    <source>
        <dbReference type="Pfam" id="PF04500"/>
    </source>
</evidence>
<dbReference type="Proteomes" id="UP001148838">
    <property type="component" value="Unassembled WGS sequence"/>
</dbReference>
<evidence type="ECO:0000256" key="2">
    <source>
        <dbReference type="ARBA" id="ARBA00022771"/>
    </source>
</evidence>
<comment type="caution">
    <text evidence="5">The sequence shown here is derived from an EMBL/GenBank/DDBJ whole genome shotgun (WGS) entry which is preliminary data.</text>
</comment>
<dbReference type="Pfam" id="PF04500">
    <property type="entry name" value="FLYWCH"/>
    <property type="match status" value="1"/>
</dbReference>
<name>A0ABQ8TEU4_PERAM</name>
<organism evidence="5 6">
    <name type="scientific">Periplaneta americana</name>
    <name type="common">American cockroach</name>
    <name type="synonym">Blatta americana</name>
    <dbReference type="NCBI Taxonomy" id="6978"/>
    <lineage>
        <taxon>Eukaryota</taxon>
        <taxon>Metazoa</taxon>
        <taxon>Ecdysozoa</taxon>
        <taxon>Arthropoda</taxon>
        <taxon>Hexapoda</taxon>
        <taxon>Insecta</taxon>
        <taxon>Pterygota</taxon>
        <taxon>Neoptera</taxon>
        <taxon>Polyneoptera</taxon>
        <taxon>Dictyoptera</taxon>
        <taxon>Blattodea</taxon>
        <taxon>Blattoidea</taxon>
        <taxon>Blattidae</taxon>
        <taxon>Blattinae</taxon>
        <taxon>Periplaneta</taxon>
    </lineage>
</organism>
<dbReference type="EMBL" id="JAJSOF020000011">
    <property type="protein sequence ID" value="KAJ4444651.1"/>
    <property type="molecule type" value="Genomic_DNA"/>
</dbReference>
<accession>A0ABQ8TEU4</accession>
<evidence type="ECO:0000256" key="3">
    <source>
        <dbReference type="ARBA" id="ARBA00022833"/>
    </source>
</evidence>
<evidence type="ECO:0000313" key="5">
    <source>
        <dbReference type="EMBL" id="KAJ4444651.1"/>
    </source>
</evidence>
<keyword evidence="3" id="KW-0862">Zinc</keyword>